<keyword evidence="5" id="KW-0067">ATP-binding</keyword>
<dbReference type="GO" id="GO:0005739">
    <property type="term" value="C:mitochondrion"/>
    <property type="evidence" value="ECO:0000318"/>
    <property type="project" value="GO_Central"/>
</dbReference>
<evidence type="ECO:0000313" key="6">
    <source>
        <dbReference type="Proteomes" id="UP000813463"/>
    </source>
</evidence>
<evidence type="ECO:0000256" key="4">
    <source>
        <dbReference type="ARBA" id="ARBA00022741"/>
    </source>
</evidence>
<dbReference type="PANTHER" id="PTHR11088:SF91">
    <property type="entry name" value="ADENYLATE ISOPENTENYLTRANSFERASE 3, CHLOROPLASTIC"/>
    <property type="match status" value="1"/>
</dbReference>
<dbReference type="Gene3D" id="3.40.50.300">
    <property type="entry name" value="P-loop containing nucleotide triphosphate hydrolases"/>
    <property type="match status" value="1"/>
</dbReference>
<evidence type="ECO:0000256" key="2">
    <source>
        <dbReference type="ARBA" id="ARBA00022679"/>
    </source>
</evidence>
<dbReference type="InterPro" id="IPR039657">
    <property type="entry name" value="Dimethylallyltransferase"/>
</dbReference>
<dbReference type="Pfam" id="PF01715">
    <property type="entry name" value="IPPT"/>
    <property type="match status" value="2"/>
</dbReference>
<dbReference type="PANTHER" id="PTHR11088">
    <property type="entry name" value="TRNA DIMETHYLALLYLTRANSFERASE"/>
    <property type="match status" value="1"/>
</dbReference>
<evidence type="ECO:0000256" key="1">
    <source>
        <dbReference type="ARBA" id="ARBA00005842"/>
    </source>
</evidence>
<dbReference type="InterPro" id="IPR027417">
    <property type="entry name" value="P-loop_NTPase"/>
</dbReference>
<evidence type="ECO:0000256" key="3">
    <source>
        <dbReference type="ARBA" id="ARBA00022712"/>
    </source>
</evidence>
<dbReference type="SUPFAM" id="SSF52540">
    <property type="entry name" value="P-loop containing nucleoside triphosphate hydrolases"/>
    <property type="match status" value="1"/>
</dbReference>
<keyword evidence="6" id="KW-1185">Reference proteome</keyword>
<proteinExistence type="inferred from homology"/>
<dbReference type="GO" id="GO:0006400">
    <property type="term" value="P:tRNA modification"/>
    <property type="evidence" value="ECO:0000318"/>
    <property type="project" value="GO_Central"/>
</dbReference>
<accession>A0A9R0KD47</accession>
<keyword evidence="2" id="KW-0808">Transferase</keyword>
<dbReference type="GO" id="GO:0005524">
    <property type="term" value="F:ATP binding"/>
    <property type="evidence" value="ECO:0007669"/>
    <property type="project" value="UniProtKB-KW"/>
</dbReference>
<gene>
    <name evidence="7" type="primary">LOC110805102</name>
</gene>
<reference evidence="6" key="1">
    <citation type="journal article" date="2021" name="Nat. Commun.">
        <title>Genomic analyses provide insights into spinach domestication and the genetic basis of agronomic traits.</title>
        <authorList>
            <person name="Cai X."/>
            <person name="Sun X."/>
            <person name="Xu C."/>
            <person name="Sun H."/>
            <person name="Wang X."/>
            <person name="Ge C."/>
            <person name="Zhang Z."/>
            <person name="Wang Q."/>
            <person name="Fei Z."/>
            <person name="Jiao C."/>
            <person name="Wang Q."/>
        </authorList>
    </citation>
    <scope>NUCLEOTIDE SEQUENCE [LARGE SCALE GENOMIC DNA]</scope>
    <source>
        <strain evidence="6">cv. Varoflay</strain>
    </source>
</reference>
<keyword evidence="3" id="KW-0203">Cytokinin biosynthesis</keyword>
<reference evidence="7" key="2">
    <citation type="submission" date="2025-08" db="UniProtKB">
        <authorList>
            <consortium name="RefSeq"/>
        </authorList>
    </citation>
    <scope>IDENTIFICATION</scope>
    <source>
        <tissue evidence="7">Leaf</tissue>
    </source>
</reference>
<keyword evidence="4" id="KW-0547">Nucleotide-binding</keyword>
<dbReference type="RefSeq" id="XP_021866408.2">
    <property type="nucleotide sequence ID" value="XM_022010716.2"/>
</dbReference>
<sequence length="311" mass="35260">MQMWKLAQPLLNMHQREKVVFIMGATGTGKSRLSIDLATSFSAEIINSDKIQIHKGLNIVTNKVTKEEQCGIPHHLLGIVDQNVDYTAKDFCLMATHAVESILLKDKLPIIVGGSNTYIEALVSDPEYGFKSKYDCCFLWVDVCPSVLHSFVSYRVDKMVELGLVDEVREAFDPHNTDYTTGIRRAIGVPELDTYFRIEHCVDESGRADQLRRAVNDIKENTCILANKQLEKIKRLKHVKGWNINRVDATEVFKMRNKEAADDAWMKTVTHPSLKLVTRFLNDNTNDLESKFSTKVVTQSMIGKNHMIATT</sequence>
<dbReference type="GO" id="GO:0052622">
    <property type="term" value="F:ATP/ADP dimethylallyltransferase activity"/>
    <property type="evidence" value="ECO:0007669"/>
    <property type="project" value="UniProtKB-EC"/>
</dbReference>
<comment type="similarity">
    <text evidence="1">Belongs to the IPP transferase family.</text>
</comment>
<dbReference type="Proteomes" id="UP000813463">
    <property type="component" value="Chromosome 1"/>
</dbReference>
<protein>
    <submittedName>
        <fullName evidence="7">Adenylate isopentenyltransferase 3, chloroplastic</fullName>
    </submittedName>
</protein>
<dbReference type="GO" id="GO:0009691">
    <property type="term" value="P:cytokinin biosynthetic process"/>
    <property type="evidence" value="ECO:0000318"/>
    <property type="project" value="GO_Central"/>
</dbReference>
<dbReference type="GO" id="GO:0009824">
    <property type="term" value="F:AMP dimethylallyltransferase activity"/>
    <property type="evidence" value="ECO:0007669"/>
    <property type="project" value="UniProtKB-ARBA"/>
</dbReference>
<evidence type="ECO:0000313" key="7">
    <source>
        <dbReference type="RefSeq" id="XP_021866408.2"/>
    </source>
</evidence>
<organism evidence="6 7">
    <name type="scientific">Spinacia oleracea</name>
    <name type="common">Spinach</name>
    <dbReference type="NCBI Taxonomy" id="3562"/>
    <lineage>
        <taxon>Eukaryota</taxon>
        <taxon>Viridiplantae</taxon>
        <taxon>Streptophyta</taxon>
        <taxon>Embryophyta</taxon>
        <taxon>Tracheophyta</taxon>
        <taxon>Spermatophyta</taxon>
        <taxon>Magnoliopsida</taxon>
        <taxon>eudicotyledons</taxon>
        <taxon>Gunneridae</taxon>
        <taxon>Pentapetalae</taxon>
        <taxon>Caryophyllales</taxon>
        <taxon>Chenopodiaceae</taxon>
        <taxon>Chenopodioideae</taxon>
        <taxon>Anserineae</taxon>
        <taxon>Spinacia</taxon>
    </lineage>
</organism>
<dbReference type="AlphaFoldDB" id="A0A9R0KD47"/>
<dbReference type="GO" id="GO:0052381">
    <property type="term" value="F:tRNA dimethylallyltransferase activity"/>
    <property type="evidence" value="ECO:0000318"/>
    <property type="project" value="GO_Central"/>
</dbReference>
<dbReference type="Gene3D" id="1.10.287.890">
    <property type="entry name" value="Crystal structure of tRNA isopentenylpyrophosphate transferase (bh2366) domain"/>
    <property type="match status" value="1"/>
</dbReference>
<dbReference type="GeneID" id="110805102"/>
<name>A0A9R0KD47_SPIOL</name>
<evidence type="ECO:0000256" key="5">
    <source>
        <dbReference type="ARBA" id="ARBA00022840"/>
    </source>
</evidence>
<dbReference type="KEGG" id="soe:110805102"/>